<protein>
    <recommendedName>
        <fullName evidence="1">KAP NTPase domain-containing protein</fullName>
    </recommendedName>
</protein>
<dbReference type="EMBL" id="BART01007945">
    <property type="protein sequence ID" value="GAG66153.1"/>
    <property type="molecule type" value="Genomic_DNA"/>
</dbReference>
<organism evidence="2">
    <name type="scientific">marine sediment metagenome</name>
    <dbReference type="NCBI Taxonomy" id="412755"/>
    <lineage>
        <taxon>unclassified sequences</taxon>
        <taxon>metagenomes</taxon>
        <taxon>ecological metagenomes</taxon>
    </lineage>
</organism>
<reference evidence="2" key="1">
    <citation type="journal article" date="2014" name="Front. Microbiol.">
        <title>High frequency of phylogenetically diverse reductive dehalogenase-homologous genes in deep subseafloor sedimentary metagenomes.</title>
        <authorList>
            <person name="Kawai M."/>
            <person name="Futagami T."/>
            <person name="Toyoda A."/>
            <person name="Takaki Y."/>
            <person name="Nishi S."/>
            <person name="Hori S."/>
            <person name="Arai W."/>
            <person name="Tsubouchi T."/>
            <person name="Morono Y."/>
            <person name="Uchiyama I."/>
            <person name="Ito T."/>
            <person name="Fujiyama A."/>
            <person name="Inagaki F."/>
            <person name="Takami H."/>
        </authorList>
    </citation>
    <scope>NUCLEOTIDE SEQUENCE</scope>
    <source>
        <strain evidence="2">Expedition CK06-06</strain>
    </source>
</reference>
<evidence type="ECO:0000313" key="2">
    <source>
        <dbReference type="EMBL" id="GAG66153.1"/>
    </source>
</evidence>
<dbReference type="Pfam" id="PF07693">
    <property type="entry name" value="KAP_NTPase"/>
    <property type="match status" value="1"/>
</dbReference>
<sequence>MHKINKHIETYLDYYLNAKFNPNFAILLQGKWGCGKTWFIKQFIKEYSNKDSYKFIYLTLYGVSSISEIEDQIFQQLHPILSSKAMAITGKILKGILRASVKIDLDAVKNSDASINCQIPDIEIPEYLKNTANCILVFDDLERCRISINTLLGYINSFVEHQGLKVIILANEEELQIIEKKEDKESNLYYDYEKPPILSCL</sequence>
<accession>X1A0A2</accession>
<dbReference type="AlphaFoldDB" id="X1A0A2"/>
<evidence type="ECO:0000259" key="1">
    <source>
        <dbReference type="Pfam" id="PF07693"/>
    </source>
</evidence>
<dbReference type="SUPFAM" id="SSF52540">
    <property type="entry name" value="P-loop containing nucleoside triphosphate hydrolases"/>
    <property type="match status" value="1"/>
</dbReference>
<dbReference type="Gene3D" id="3.40.50.300">
    <property type="entry name" value="P-loop containing nucleotide triphosphate hydrolases"/>
    <property type="match status" value="1"/>
</dbReference>
<name>X1A0A2_9ZZZZ</name>
<comment type="caution">
    <text evidence="2">The sequence shown here is derived from an EMBL/GenBank/DDBJ whole genome shotgun (WGS) entry which is preliminary data.</text>
</comment>
<gene>
    <name evidence="2" type="ORF">S01H4_17966</name>
</gene>
<dbReference type="InterPro" id="IPR011646">
    <property type="entry name" value="KAP_P-loop"/>
</dbReference>
<dbReference type="InterPro" id="IPR027417">
    <property type="entry name" value="P-loop_NTPase"/>
</dbReference>
<proteinExistence type="predicted"/>
<feature type="domain" description="KAP NTPase" evidence="1">
    <location>
        <begin position="8"/>
        <end position="181"/>
    </location>
</feature>